<dbReference type="RefSeq" id="WP_126640841.1">
    <property type="nucleotide sequence ID" value="NZ_BIFH01000030.1"/>
</dbReference>
<dbReference type="Proteomes" id="UP000286931">
    <property type="component" value="Unassembled WGS sequence"/>
</dbReference>
<dbReference type="InterPro" id="IPR020378">
    <property type="entry name" value="DUF4186"/>
</dbReference>
<dbReference type="OrthoDB" id="3781311at2"/>
<gene>
    <name evidence="2" type="ORF">EHYA_06701</name>
</gene>
<comment type="caution">
    <text evidence="2">The sequence shown here is derived from an EMBL/GenBank/DDBJ whole genome shotgun (WGS) entry which is preliminary data.</text>
</comment>
<evidence type="ECO:0000313" key="3">
    <source>
        <dbReference type="Proteomes" id="UP000286931"/>
    </source>
</evidence>
<accession>A0A401YWM5</accession>
<sequence length="165" mass="18017">MTTKTSKGARPEPLDARLDAIGKLPSRARFHLPGRERTVAVTLGESGVRWYAYDVIARRLGPAKPSKDGRQTPYRGHPVFVAQHATGTCCRGCLEEVHGIPRGRPLDRAELNYAVNLVCGWLTREIGPVAKTRASRPPRSAMPTVPENPSGSPRSARASRASRSR</sequence>
<protein>
    <submittedName>
        <fullName evidence="2">DUF4186 domain-containing protein</fullName>
    </submittedName>
</protein>
<reference evidence="2 3" key="1">
    <citation type="submission" date="2018-12" db="EMBL/GenBank/DDBJ databases">
        <title>Draft genome sequence of Embleya hyalina NBRC 13850T.</title>
        <authorList>
            <person name="Komaki H."/>
            <person name="Hosoyama A."/>
            <person name="Kimura A."/>
            <person name="Ichikawa N."/>
            <person name="Tamura T."/>
        </authorList>
    </citation>
    <scope>NUCLEOTIDE SEQUENCE [LARGE SCALE GENOMIC DNA]</scope>
    <source>
        <strain evidence="2 3">NBRC 13850</strain>
    </source>
</reference>
<dbReference type="Pfam" id="PF13811">
    <property type="entry name" value="DUF4186"/>
    <property type="match status" value="1"/>
</dbReference>
<dbReference type="AlphaFoldDB" id="A0A401YWM5"/>
<keyword evidence="3" id="KW-1185">Reference proteome</keyword>
<name>A0A401YWM5_9ACTN</name>
<organism evidence="2 3">
    <name type="scientific">Embleya hyalina</name>
    <dbReference type="NCBI Taxonomy" id="516124"/>
    <lineage>
        <taxon>Bacteria</taxon>
        <taxon>Bacillati</taxon>
        <taxon>Actinomycetota</taxon>
        <taxon>Actinomycetes</taxon>
        <taxon>Kitasatosporales</taxon>
        <taxon>Streptomycetaceae</taxon>
        <taxon>Embleya</taxon>
    </lineage>
</organism>
<dbReference type="EMBL" id="BIFH01000030">
    <property type="protein sequence ID" value="GCD98989.1"/>
    <property type="molecule type" value="Genomic_DNA"/>
</dbReference>
<proteinExistence type="predicted"/>
<evidence type="ECO:0000256" key="1">
    <source>
        <dbReference type="SAM" id="MobiDB-lite"/>
    </source>
</evidence>
<feature type="region of interest" description="Disordered" evidence="1">
    <location>
        <begin position="132"/>
        <end position="165"/>
    </location>
</feature>
<evidence type="ECO:0000313" key="2">
    <source>
        <dbReference type="EMBL" id="GCD98989.1"/>
    </source>
</evidence>